<evidence type="ECO:0000313" key="1">
    <source>
        <dbReference type="EMBL" id="KAJ8967480.1"/>
    </source>
</evidence>
<protein>
    <recommendedName>
        <fullName evidence="3">Ig-like domain-containing protein</fullName>
    </recommendedName>
</protein>
<dbReference type="AlphaFoldDB" id="A0AAV8ZP07"/>
<reference evidence="1" key="1">
    <citation type="journal article" date="2023" name="Insect Mol. Biol.">
        <title>Genome sequencing provides insights into the evolution of gene families encoding plant cell wall-degrading enzymes in longhorned beetles.</title>
        <authorList>
            <person name="Shin N.R."/>
            <person name="Okamura Y."/>
            <person name="Kirsch R."/>
            <person name="Pauchet Y."/>
        </authorList>
    </citation>
    <scope>NUCLEOTIDE SEQUENCE</scope>
    <source>
        <strain evidence="1">RBIC_L_NR</strain>
    </source>
</reference>
<gene>
    <name evidence="1" type="ORF">NQ314_002794</name>
</gene>
<sequence length="749" mass="82902">MDKEKLKLKTVFLEILLRDFWDKKEPIASVLPKFPTIDNSRSFKGMIEKSITLLCPAQAFPVPIFRPCYFLKSSVMFSLEPIGSVLPKFPATDNLRGFTSKGDSIVTLICPAQAYPVPTHSPKLTSGDESRVLQAKQTATLTMQCPMQAFPIPKFRIQEVFILIFLLLEPVGSVAPRLSAGTSKIQTLEGQQIASLTLLCPAQSFPVPNYSSTLPKVSSKSKYDVIDYELHSQLALLCPAQGFPVPNFRTPKLLSNAKMVWFETKTDEDIALLCQGQGFPPPIFSLVSDVKGITIEKHSGHGVSLLCQAQEPVGTRAPKLMADSKYKHVERETNTEIPIFCQAQAYPVPSFRVSQFPHSGDFFLLLLEPVGVKGPVFSNDNLISAFNRVTGQSFALLCQAQGLPVPRFRLPPKSKLDAVTGKANQDLVLPCDAQGSPLPKFRYHFQSLIGQLFNFFHLEPVGSKAPTFSSDSKGFIFEKENGKSLALLCPAQALPAPLFSLNTRVKILVLSTKFVVEPITGVAPKVKDIDVGSLKKEVPINSMLLVLIVIFIEPTGKIAPKVPGQKYDGGKIYIYSQTKTAFLTCEVVGYPVPIFRFSECLLISLKILQFTEPTNNVPPKKIGAEFGGWRVVNINQGSVAWLTCQVTGFPVPIFMKFSFSEPTSNVSPKKDLVKFEGWQVLQVPFTDTAWLTCQFSIVLEPTSNVPPKKDGKKFEGWEILLVPQNKTVWLTCLVTGYPVPRYFKTAWLT</sequence>
<evidence type="ECO:0000313" key="2">
    <source>
        <dbReference type="Proteomes" id="UP001162156"/>
    </source>
</evidence>
<comment type="caution">
    <text evidence="1">The sequence shown here is derived from an EMBL/GenBank/DDBJ whole genome shotgun (WGS) entry which is preliminary data.</text>
</comment>
<organism evidence="1 2">
    <name type="scientific">Rhamnusium bicolor</name>
    <dbReference type="NCBI Taxonomy" id="1586634"/>
    <lineage>
        <taxon>Eukaryota</taxon>
        <taxon>Metazoa</taxon>
        <taxon>Ecdysozoa</taxon>
        <taxon>Arthropoda</taxon>
        <taxon>Hexapoda</taxon>
        <taxon>Insecta</taxon>
        <taxon>Pterygota</taxon>
        <taxon>Neoptera</taxon>
        <taxon>Endopterygota</taxon>
        <taxon>Coleoptera</taxon>
        <taxon>Polyphaga</taxon>
        <taxon>Cucujiformia</taxon>
        <taxon>Chrysomeloidea</taxon>
        <taxon>Cerambycidae</taxon>
        <taxon>Lepturinae</taxon>
        <taxon>Rhagiini</taxon>
        <taxon>Rhamnusium</taxon>
    </lineage>
</organism>
<proteinExistence type="predicted"/>
<dbReference type="Proteomes" id="UP001162156">
    <property type="component" value="Unassembled WGS sequence"/>
</dbReference>
<evidence type="ECO:0008006" key="3">
    <source>
        <dbReference type="Google" id="ProtNLM"/>
    </source>
</evidence>
<keyword evidence="2" id="KW-1185">Reference proteome</keyword>
<name>A0AAV8ZP07_9CUCU</name>
<accession>A0AAV8ZP07</accession>
<dbReference type="EMBL" id="JANEYF010000851">
    <property type="protein sequence ID" value="KAJ8967480.1"/>
    <property type="molecule type" value="Genomic_DNA"/>
</dbReference>